<keyword evidence="4" id="KW-1185">Reference proteome</keyword>
<reference evidence="3 4" key="1">
    <citation type="submission" date="2024-01" db="EMBL/GenBank/DDBJ databases">
        <title>The genomes of 5 underutilized Papilionoideae crops provide insights into root nodulation and disease resistanc.</title>
        <authorList>
            <person name="Yuan L."/>
        </authorList>
    </citation>
    <scope>NUCLEOTIDE SEQUENCE [LARGE SCALE GENOMIC DNA]</scope>
    <source>
        <strain evidence="3">ZHUSHIDOU_FW_LH</strain>
        <tissue evidence="3">Leaf</tissue>
    </source>
</reference>
<dbReference type="EMBL" id="JAYWIO010000003">
    <property type="protein sequence ID" value="KAK7273781.1"/>
    <property type="molecule type" value="Genomic_DNA"/>
</dbReference>
<organism evidence="3 4">
    <name type="scientific">Crotalaria pallida</name>
    <name type="common">Smooth rattlebox</name>
    <name type="synonym">Crotalaria striata</name>
    <dbReference type="NCBI Taxonomy" id="3830"/>
    <lineage>
        <taxon>Eukaryota</taxon>
        <taxon>Viridiplantae</taxon>
        <taxon>Streptophyta</taxon>
        <taxon>Embryophyta</taxon>
        <taxon>Tracheophyta</taxon>
        <taxon>Spermatophyta</taxon>
        <taxon>Magnoliopsida</taxon>
        <taxon>eudicotyledons</taxon>
        <taxon>Gunneridae</taxon>
        <taxon>Pentapetalae</taxon>
        <taxon>rosids</taxon>
        <taxon>fabids</taxon>
        <taxon>Fabales</taxon>
        <taxon>Fabaceae</taxon>
        <taxon>Papilionoideae</taxon>
        <taxon>50 kb inversion clade</taxon>
        <taxon>genistoids sensu lato</taxon>
        <taxon>core genistoids</taxon>
        <taxon>Crotalarieae</taxon>
        <taxon>Crotalaria</taxon>
    </lineage>
</organism>
<dbReference type="Proteomes" id="UP001372338">
    <property type="component" value="Unassembled WGS sequence"/>
</dbReference>
<gene>
    <name evidence="3" type="ORF">RIF29_14844</name>
</gene>
<dbReference type="PANTHER" id="PTHR33710:SF64">
    <property type="entry name" value="ENDONUCLEASE_EXONUCLEASE_PHOSPHATASE DOMAIN-CONTAINING PROTEIN"/>
    <property type="match status" value="1"/>
</dbReference>
<dbReference type="Pfam" id="PF03372">
    <property type="entry name" value="Exo_endo_phos"/>
    <property type="match status" value="1"/>
</dbReference>
<evidence type="ECO:0000256" key="1">
    <source>
        <dbReference type="SAM" id="MobiDB-lite"/>
    </source>
</evidence>
<sequence length="504" mass="57887">MILAPWTGRSMSKSFIDRVPIWIQLPNLSPKFWGVGALSKIASLVGNPIMVDKVTQERNRINFARILMEVDPAVLPDEVFFEHDFGNVITQRVNYEWKPVLCANCSMYGHDAKMCRRNVKKQWVEKKKPTKEEIEVIDESLKLKEALEKDLIPEENRERALENCKMLEHGPSEGTSSKPGHTSPNEDSGGKGTVSVRMKKVIVVDCGPQSKPEVRLSLKVRVLTLGIMDNIACWNIRGLNSPSKQKEVLNFHKRYKVGLLGVLENKLRTNAIEAVMQKIAPGWSYFSDTDICPIGRILVLWRKDMFNVLIMARSGQYTHCLVTEKISNNSFFVTFIYAANDHMERKEVWEVLKGVEKFVRLPWIILGDFNTVLSPTEKLGGLPIDVGQYEDLRDCLCACHLLDLKSKGQFHTWCNKQEGDRRIYCKLDRAVVNQAWISAWPNAEANFLLPGLSDHSPILVEWNQNNDQRKPSFKFFNMWTEDDSFQSIVDNVWSRHSMEAQWFK</sequence>
<protein>
    <recommendedName>
        <fullName evidence="2">Endonuclease/exonuclease/phosphatase domain-containing protein</fullName>
    </recommendedName>
</protein>
<feature type="compositionally biased region" description="Polar residues" evidence="1">
    <location>
        <begin position="173"/>
        <end position="186"/>
    </location>
</feature>
<dbReference type="AlphaFoldDB" id="A0AAN9FG76"/>
<proteinExistence type="predicted"/>
<dbReference type="InterPro" id="IPR005135">
    <property type="entry name" value="Endo/exonuclease/phosphatase"/>
</dbReference>
<accession>A0AAN9FG76</accession>
<dbReference type="SUPFAM" id="SSF56219">
    <property type="entry name" value="DNase I-like"/>
    <property type="match status" value="1"/>
</dbReference>
<dbReference type="InterPro" id="IPR036691">
    <property type="entry name" value="Endo/exonu/phosph_ase_sf"/>
</dbReference>
<feature type="domain" description="Endonuclease/exonuclease/phosphatase" evidence="2">
    <location>
        <begin position="234"/>
        <end position="455"/>
    </location>
</feature>
<dbReference type="PANTHER" id="PTHR33710">
    <property type="entry name" value="BNAC02G09200D PROTEIN"/>
    <property type="match status" value="1"/>
</dbReference>
<evidence type="ECO:0000313" key="3">
    <source>
        <dbReference type="EMBL" id="KAK7273781.1"/>
    </source>
</evidence>
<name>A0AAN9FG76_CROPI</name>
<comment type="caution">
    <text evidence="3">The sequence shown here is derived from an EMBL/GenBank/DDBJ whole genome shotgun (WGS) entry which is preliminary data.</text>
</comment>
<evidence type="ECO:0000313" key="4">
    <source>
        <dbReference type="Proteomes" id="UP001372338"/>
    </source>
</evidence>
<dbReference type="GO" id="GO:0003824">
    <property type="term" value="F:catalytic activity"/>
    <property type="evidence" value="ECO:0007669"/>
    <property type="project" value="InterPro"/>
</dbReference>
<dbReference type="Gene3D" id="3.60.10.10">
    <property type="entry name" value="Endonuclease/exonuclease/phosphatase"/>
    <property type="match status" value="1"/>
</dbReference>
<feature type="region of interest" description="Disordered" evidence="1">
    <location>
        <begin position="168"/>
        <end position="192"/>
    </location>
</feature>
<evidence type="ECO:0000259" key="2">
    <source>
        <dbReference type="Pfam" id="PF03372"/>
    </source>
</evidence>